<dbReference type="InterPro" id="IPR052022">
    <property type="entry name" value="26kDa_periplasmic_antigen"/>
</dbReference>
<evidence type="ECO:0000313" key="2">
    <source>
        <dbReference type="Proteomes" id="UP001162740"/>
    </source>
</evidence>
<reference evidence="1 2" key="1">
    <citation type="journal article" date="2021" name="Front. Microbiol.">
        <title>Bacterial Transformation of Aromatic Monomers in Softwood Black Liquor.</title>
        <authorList>
            <person name="Navas L.E."/>
            <person name="Dexter G."/>
            <person name="Liu J."/>
            <person name="Levy-Booth D."/>
            <person name="Cho M."/>
            <person name="Jang S.K."/>
            <person name="Mansfield S.D."/>
            <person name="Renneckar S."/>
            <person name="Mohn W.W."/>
            <person name="Eltis L.D."/>
        </authorList>
    </citation>
    <scope>NUCLEOTIDE SEQUENCE [LARGE SCALE GENOMIC DNA]</scope>
    <source>
        <strain evidence="1 2">GD02</strain>
    </source>
</reference>
<proteinExistence type="predicted"/>
<dbReference type="RefSeq" id="WP_229581875.1">
    <property type="nucleotide sequence ID" value="NZ_CP083974.1"/>
</dbReference>
<dbReference type="InterPro" id="IPR007497">
    <property type="entry name" value="SIMPL/DUF541"/>
</dbReference>
<dbReference type="EMBL" id="CP083974">
    <property type="protein sequence ID" value="UZF46673.1"/>
    <property type="molecule type" value="Genomic_DNA"/>
</dbReference>
<dbReference type="PANTHER" id="PTHR34387">
    <property type="entry name" value="SLR1258 PROTEIN"/>
    <property type="match status" value="1"/>
</dbReference>
<dbReference type="AlphaFoldDB" id="A0AA47ADY3"/>
<dbReference type="Gene3D" id="3.30.70.2970">
    <property type="entry name" value="Protein of unknown function (DUF541), domain 2"/>
    <property type="match status" value="1"/>
</dbReference>
<organism evidence="1 2">
    <name type="scientific">Rhodococcus rhodochrous</name>
    <dbReference type="NCBI Taxonomy" id="1829"/>
    <lineage>
        <taxon>Bacteria</taxon>
        <taxon>Bacillati</taxon>
        <taxon>Actinomycetota</taxon>
        <taxon>Actinomycetes</taxon>
        <taxon>Mycobacteriales</taxon>
        <taxon>Nocardiaceae</taxon>
        <taxon>Rhodococcus</taxon>
    </lineage>
</organism>
<accession>A0AA47ADY3</accession>
<dbReference type="Gene3D" id="3.30.110.170">
    <property type="entry name" value="Protein of unknown function (DUF541), domain 1"/>
    <property type="match status" value="1"/>
</dbReference>
<protein>
    <submittedName>
        <fullName evidence="1">SIMPL domain-containing protein</fullName>
    </submittedName>
</protein>
<dbReference type="Proteomes" id="UP001162740">
    <property type="component" value="Chromosome"/>
</dbReference>
<dbReference type="PANTHER" id="PTHR34387:SF2">
    <property type="entry name" value="SLR1258 PROTEIN"/>
    <property type="match status" value="1"/>
</dbReference>
<gene>
    <name evidence="1" type="ORF">KUM34_008410</name>
</gene>
<dbReference type="GO" id="GO:0006974">
    <property type="term" value="P:DNA damage response"/>
    <property type="evidence" value="ECO:0007669"/>
    <property type="project" value="TreeGrafter"/>
</dbReference>
<evidence type="ECO:0000313" key="1">
    <source>
        <dbReference type="EMBL" id="UZF46673.1"/>
    </source>
</evidence>
<dbReference type="Pfam" id="PF04402">
    <property type="entry name" value="SIMPL"/>
    <property type="match status" value="1"/>
</dbReference>
<sequence length="232" mass="25428">MNDLPVTITVAGHAEREYAPNRCTVALQVHADGATREQAADPVAVAIATVTGLVTELRERPDSPVKRWTFDQVRHTRYRPYNNEGKTLPWRYTSSASITVTFHEFDAVAAFVDRVSGIEAVTVSDLRWWITRKSRQRKLAEVRDLAVQNALDKAKGYTKSLGYNTFRAVAIADPSMLGLPTPPTPYPGGGPVLRSAMRTDMAPASAESGPTFALEPDRIGITADVEARFEAS</sequence>
<name>A0AA47ADY3_RHORH</name>